<organism evidence="3">
    <name type="scientific">freshwater metagenome</name>
    <dbReference type="NCBI Taxonomy" id="449393"/>
    <lineage>
        <taxon>unclassified sequences</taxon>
        <taxon>metagenomes</taxon>
        <taxon>ecological metagenomes</taxon>
    </lineage>
</organism>
<feature type="transmembrane region" description="Helical" evidence="2">
    <location>
        <begin position="238"/>
        <end position="259"/>
    </location>
</feature>
<dbReference type="EMBL" id="CAEZXR010000090">
    <property type="protein sequence ID" value="CAB4700989.1"/>
    <property type="molecule type" value="Genomic_DNA"/>
</dbReference>
<proteinExistence type="predicted"/>
<name>A0A6J6PQK4_9ZZZZ</name>
<evidence type="ECO:0000313" key="3">
    <source>
        <dbReference type="EMBL" id="CAB4700989.1"/>
    </source>
</evidence>
<feature type="region of interest" description="Disordered" evidence="1">
    <location>
        <begin position="1"/>
        <end position="32"/>
    </location>
</feature>
<sequence length="426" mass="44462">MSQAAATQSAPAPSTTSTSTTSTAIKPAAPARATEDVPRLLNRWQVIAVTVCVLFGVASAGLQLLSWQANRAAADNTEQLVRVQGIQSTLFRADALATNAFLNGGLEPADRRQAYDDAIDHASRGIADAAEAQPADRAALAELNTLLTQYASTIELARANNRQGFPVGAEYLRTASTALRADALPIVQALVDANAARAEDEMDGQRPLVMLVPGVLALLVLRQISGAIARRFRRRVNVGLAAAFASIAALSLVGLVVTFGQQSDNDTLLDGSYAQAVDEASARTAANDAKSNESLRLISRGSGSAFEAAWAAAAQVVEDTASPDTLPAWQEYADRHAALVALDDAGDWDRAVRNATTSGDQGSTAALEAFDAQAQAVVDDSAEQTTEELRAGNTGILVLALISLAVGIAAAGLATWGIAQRRREYA</sequence>
<keyword evidence="2" id="KW-1133">Transmembrane helix</keyword>
<gene>
    <name evidence="3" type="ORF">UFOPK2579_00941</name>
</gene>
<protein>
    <submittedName>
        <fullName evidence="3">Unannotated protein</fullName>
    </submittedName>
</protein>
<evidence type="ECO:0000256" key="1">
    <source>
        <dbReference type="SAM" id="MobiDB-lite"/>
    </source>
</evidence>
<feature type="transmembrane region" description="Helical" evidence="2">
    <location>
        <begin position="396"/>
        <end position="419"/>
    </location>
</feature>
<feature type="compositionally biased region" description="Low complexity" evidence="1">
    <location>
        <begin position="1"/>
        <end position="31"/>
    </location>
</feature>
<reference evidence="3" key="1">
    <citation type="submission" date="2020-05" db="EMBL/GenBank/DDBJ databases">
        <authorList>
            <person name="Chiriac C."/>
            <person name="Salcher M."/>
            <person name="Ghai R."/>
            <person name="Kavagutti S V."/>
        </authorList>
    </citation>
    <scope>NUCLEOTIDE SEQUENCE</scope>
</reference>
<keyword evidence="2" id="KW-0812">Transmembrane</keyword>
<feature type="transmembrane region" description="Helical" evidence="2">
    <location>
        <begin position="44"/>
        <end position="65"/>
    </location>
</feature>
<keyword evidence="2" id="KW-0472">Membrane</keyword>
<accession>A0A6J6PQK4</accession>
<dbReference type="AlphaFoldDB" id="A0A6J6PQK4"/>
<evidence type="ECO:0000256" key="2">
    <source>
        <dbReference type="SAM" id="Phobius"/>
    </source>
</evidence>